<dbReference type="GO" id="GO:0003677">
    <property type="term" value="F:DNA binding"/>
    <property type="evidence" value="ECO:0007669"/>
    <property type="project" value="InterPro"/>
</dbReference>
<proteinExistence type="predicted"/>
<dbReference type="OrthoDB" id="7011085at2"/>
<comment type="caution">
    <text evidence="3">The sequence shown here is derived from an EMBL/GenBank/DDBJ whole genome shotgun (WGS) entry which is preliminary data.</text>
</comment>
<evidence type="ECO:0000313" key="3">
    <source>
        <dbReference type="EMBL" id="RNM07333.1"/>
    </source>
</evidence>
<protein>
    <submittedName>
        <fullName evidence="3">XRE family transcriptional regulator</fullName>
    </submittedName>
</protein>
<sequence>MEQMESLGERLTEERKRKGLNQTEFGALGGVSVKTQVLYEKSERAPDANYLMALAEGGIDVLYVLTGKHSAAELAPDEEMVLTGYRKLDARGRSGVLALIGGIQPQAEKKVKKTRNEMVFHGSVGDVKNISGDYHETRHQTVHTDSGKKKRADKDD</sequence>
<reference evidence="3 4" key="1">
    <citation type="submission" date="2018-10" db="EMBL/GenBank/DDBJ databases">
        <title>Draft Genome Sequence of Ralstonia pseudosolanacearum (R. solanacearum phylotype I) Strain Tg03 Isolated from Luffa cylindrica in China.</title>
        <authorList>
            <person name="Yuan G.-Q."/>
            <person name="Li Q.-Q."/>
            <person name="Zhang Y.-W."/>
        </authorList>
    </citation>
    <scope>NUCLEOTIDE SEQUENCE [LARGE SCALE GENOMIC DNA]</scope>
    <source>
        <strain evidence="3 4">Tg03</strain>
    </source>
</reference>
<evidence type="ECO:0000313" key="4">
    <source>
        <dbReference type="Proteomes" id="UP000271222"/>
    </source>
</evidence>
<dbReference type="Proteomes" id="UP000271222">
    <property type="component" value="Unassembled WGS sequence"/>
</dbReference>
<gene>
    <name evidence="3" type="ORF">EGA29_10450</name>
</gene>
<dbReference type="PROSITE" id="PS50943">
    <property type="entry name" value="HTH_CROC1"/>
    <property type="match status" value="1"/>
</dbReference>
<evidence type="ECO:0000256" key="1">
    <source>
        <dbReference type="SAM" id="MobiDB-lite"/>
    </source>
</evidence>
<feature type="domain" description="HTH cro/C1-type" evidence="2">
    <location>
        <begin position="11"/>
        <end position="56"/>
    </location>
</feature>
<dbReference type="CDD" id="cd00093">
    <property type="entry name" value="HTH_XRE"/>
    <property type="match status" value="1"/>
</dbReference>
<evidence type="ECO:0000259" key="2">
    <source>
        <dbReference type="PROSITE" id="PS50943"/>
    </source>
</evidence>
<accession>A0A454TSS9</accession>
<dbReference type="InterPro" id="IPR001387">
    <property type="entry name" value="Cro/C1-type_HTH"/>
</dbReference>
<name>A0A454TSS9_9RALS</name>
<organism evidence="3 4">
    <name type="scientific">Ralstonia pseudosolanacearum</name>
    <dbReference type="NCBI Taxonomy" id="1310165"/>
    <lineage>
        <taxon>Bacteria</taxon>
        <taxon>Pseudomonadati</taxon>
        <taxon>Pseudomonadota</taxon>
        <taxon>Betaproteobacteria</taxon>
        <taxon>Burkholderiales</taxon>
        <taxon>Burkholderiaceae</taxon>
        <taxon>Ralstonia</taxon>
        <taxon>Ralstonia solanacearum species complex</taxon>
    </lineage>
</organism>
<dbReference type="InterPro" id="IPR010982">
    <property type="entry name" value="Lambda_DNA-bd_dom_sf"/>
</dbReference>
<dbReference type="SUPFAM" id="SSF47413">
    <property type="entry name" value="lambda repressor-like DNA-binding domains"/>
    <property type="match status" value="1"/>
</dbReference>
<dbReference type="AlphaFoldDB" id="A0A454TSS9"/>
<dbReference type="Gene3D" id="1.10.260.40">
    <property type="entry name" value="lambda repressor-like DNA-binding domains"/>
    <property type="match status" value="1"/>
</dbReference>
<feature type="region of interest" description="Disordered" evidence="1">
    <location>
        <begin position="129"/>
        <end position="156"/>
    </location>
</feature>
<dbReference type="EMBL" id="RJTL01000014">
    <property type="protein sequence ID" value="RNM07333.1"/>
    <property type="molecule type" value="Genomic_DNA"/>
</dbReference>